<feature type="chain" id="PRO_5023889821" description="allene-oxide cyclase" evidence="6">
    <location>
        <begin position="29"/>
        <end position="153"/>
    </location>
</feature>
<accession>A0A5J6MIQ6</accession>
<feature type="signal peptide" evidence="6">
    <location>
        <begin position="1"/>
        <end position="28"/>
    </location>
</feature>
<evidence type="ECO:0000256" key="3">
    <source>
        <dbReference type="ARBA" id="ARBA00022946"/>
    </source>
</evidence>
<evidence type="ECO:0000313" key="8">
    <source>
        <dbReference type="Proteomes" id="UP000326202"/>
    </source>
</evidence>
<dbReference type="PANTHER" id="PTHR31843:SF11">
    <property type="entry name" value="ALLENE OXIDE CYCLASE 4, CHLOROPLASTIC"/>
    <property type="match status" value="1"/>
</dbReference>
<evidence type="ECO:0000256" key="5">
    <source>
        <dbReference type="ARBA" id="ARBA00049891"/>
    </source>
</evidence>
<dbReference type="GO" id="GO:0046423">
    <property type="term" value="F:allene-oxide cyclase activity"/>
    <property type="evidence" value="ECO:0007669"/>
    <property type="project" value="UniProtKB-EC"/>
</dbReference>
<comment type="catalytic activity">
    <reaction evidence="5">
        <text>(9Z,13S,15Z)-12,13-epoxyoctadeca-9,11,15-trienoate = (9S,13S,15Z)-12-oxophyto-10,15-dienoate</text>
        <dbReference type="Rhea" id="RHEA:22592"/>
        <dbReference type="ChEBI" id="CHEBI:36438"/>
        <dbReference type="ChEBI" id="CHEBI:57411"/>
        <dbReference type="EC" id="5.3.99.6"/>
    </reaction>
</comment>
<dbReference type="Gene3D" id="2.40.480.10">
    <property type="entry name" value="Allene oxide cyclase-like"/>
    <property type="match status" value="1"/>
</dbReference>
<dbReference type="Pfam" id="PF06351">
    <property type="entry name" value="Allene_ox_cyc"/>
    <property type="match status" value="1"/>
</dbReference>
<keyword evidence="4" id="KW-0413">Isomerase</keyword>
<dbReference type="OrthoDB" id="9773456at2"/>
<organism evidence="7 8">
    <name type="scientific">Hypericibacter terrae</name>
    <dbReference type="NCBI Taxonomy" id="2602015"/>
    <lineage>
        <taxon>Bacteria</taxon>
        <taxon>Pseudomonadati</taxon>
        <taxon>Pseudomonadota</taxon>
        <taxon>Alphaproteobacteria</taxon>
        <taxon>Rhodospirillales</taxon>
        <taxon>Dongiaceae</taxon>
        <taxon>Hypericibacter</taxon>
    </lineage>
</organism>
<keyword evidence="8" id="KW-1185">Reference proteome</keyword>
<dbReference type="EC" id="5.3.99.6" evidence="2"/>
<name>A0A5J6MIQ6_9PROT</name>
<sequence>MLRLLGLPLTFALIALAALIGSSRPASAFQTESATYVERATTDAVTDLGAKGDSVGDLLTFANEIYDEHNKKLVGHDNGWCIRTVVGAAWECYWTLELEDGQLSVAGPYLDAGDSVLAVTGGTGRYYGARGEMKLHARNAQGSEYDFMYKFTH</sequence>
<protein>
    <recommendedName>
        <fullName evidence="2">allene-oxide cyclase</fullName>
        <ecNumber evidence="2">5.3.99.6</ecNumber>
    </recommendedName>
</protein>
<dbReference type="GO" id="GO:0009695">
    <property type="term" value="P:jasmonic acid biosynthetic process"/>
    <property type="evidence" value="ECO:0007669"/>
    <property type="project" value="InterPro"/>
</dbReference>
<reference evidence="7 8" key="1">
    <citation type="submission" date="2019-08" db="EMBL/GenBank/DDBJ databases">
        <title>Hyperibacter terrae gen. nov., sp. nov. and Hyperibacter viscosus sp. nov., two new members in the family Rhodospirillaceae isolated from the rhizosphere of Hypericum perforatum.</title>
        <authorList>
            <person name="Noviana Z."/>
        </authorList>
    </citation>
    <scope>NUCLEOTIDE SEQUENCE [LARGE SCALE GENOMIC DNA]</scope>
    <source>
        <strain evidence="7 8">R5913</strain>
    </source>
</reference>
<dbReference type="KEGG" id="htq:FRZ44_26420"/>
<dbReference type="SUPFAM" id="SSF141493">
    <property type="entry name" value="Allene oxide cyclase-like"/>
    <property type="match status" value="1"/>
</dbReference>
<evidence type="ECO:0000256" key="4">
    <source>
        <dbReference type="ARBA" id="ARBA00023235"/>
    </source>
</evidence>
<evidence type="ECO:0000256" key="2">
    <source>
        <dbReference type="ARBA" id="ARBA00012209"/>
    </source>
</evidence>
<gene>
    <name evidence="7" type="ORF">FRZ44_26420</name>
</gene>
<dbReference type="PANTHER" id="PTHR31843">
    <property type="entry name" value="ALLENE OXIDE CYCLASE 4, CHLOROPLASTIC"/>
    <property type="match status" value="1"/>
</dbReference>
<dbReference type="InterPro" id="IPR034871">
    <property type="entry name" value="Allene_oxi_cyc_sf"/>
</dbReference>
<dbReference type="InterPro" id="IPR044859">
    <property type="entry name" value="Allene_oxi_cyc_Dirigent"/>
</dbReference>
<keyword evidence="6" id="KW-0732">Signal</keyword>
<keyword evidence="3" id="KW-0809">Transit peptide</keyword>
<dbReference type="Proteomes" id="UP000326202">
    <property type="component" value="Chromosome"/>
</dbReference>
<dbReference type="AlphaFoldDB" id="A0A5J6MIQ6"/>
<dbReference type="InterPro" id="IPR009410">
    <property type="entry name" value="Allene_ox_cyc"/>
</dbReference>
<dbReference type="EMBL" id="CP042906">
    <property type="protein sequence ID" value="QEX17344.1"/>
    <property type="molecule type" value="Genomic_DNA"/>
</dbReference>
<proteinExistence type="inferred from homology"/>
<evidence type="ECO:0000256" key="1">
    <source>
        <dbReference type="ARBA" id="ARBA00007982"/>
    </source>
</evidence>
<comment type="similarity">
    <text evidence="1">Belongs to the allene oxide cyclase family.</text>
</comment>
<evidence type="ECO:0000313" key="7">
    <source>
        <dbReference type="EMBL" id="QEX17344.1"/>
    </source>
</evidence>
<evidence type="ECO:0000256" key="6">
    <source>
        <dbReference type="SAM" id="SignalP"/>
    </source>
</evidence>